<keyword evidence="1" id="KW-1133">Transmembrane helix</keyword>
<evidence type="ECO:0000256" key="1">
    <source>
        <dbReference type="SAM" id="Phobius"/>
    </source>
</evidence>
<dbReference type="Proteomes" id="UP000612585">
    <property type="component" value="Unassembled WGS sequence"/>
</dbReference>
<evidence type="ECO:0008006" key="4">
    <source>
        <dbReference type="Google" id="ProtNLM"/>
    </source>
</evidence>
<evidence type="ECO:0000313" key="3">
    <source>
        <dbReference type="Proteomes" id="UP000612585"/>
    </source>
</evidence>
<sequence length="275" mass="29039">MGHGTVQTRYSIGELAPRLVIGFIAANFAIPICRTLIDSANTITEALTVGDLSTPQTVAQLQNLIGAALGDQTNGLLALIAATMLAVLTAMLLATWLIRIGLLVVLVGIAPIALACHATPFTDPAARLWWRAVLGTLATVVLQVLALSTTMMIFLDPRTNNDALGVPQDPTGTIRLFIVVCLLWVTIRIPALTHPAGTSMSRMMVASRRTATASAKPICLSCSTVVASAAEKTTNMISEAAATIRATPARPWATAVELSDPDSQYSRMCETMNTS</sequence>
<evidence type="ECO:0000313" key="2">
    <source>
        <dbReference type="EMBL" id="GIJ64411.1"/>
    </source>
</evidence>
<keyword evidence="1" id="KW-0812">Transmembrane</keyword>
<dbReference type="EMBL" id="BOPG01000116">
    <property type="protein sequence ID" value="GIJ64411.1"/>
    <property type="molecule type" value="Genomic_DNA"/>
</dbReference>
<feature type="transmembrane region" description="Helical" evidence="1">
    <location>
        <begin position="76"/>
        <end position="94"/>
    </location>
</feature>
<protein>
    <recommendedName>
        <fullName evidence="4">TrbL/VirB6 plasmid conjugal transfer protein</fullName>
    </recommendedName>
</protein>
<feature type="transmembrane region" description="Helical" evidence="1">
    <location>
        <begin position="100"/>
        <end position="121"/>
    </location>
</feature>
<reference evidence="2" key="1">
    <citation type="submission" date="2021-01" db="EMBL/GenBank/DDBJ databases">
        <title>Whole genome shotgun sequence of Virgisporangium aurantiacum NBRC 16421.</title>
        <authorList>
            <person name="Komaki H."/>
            <person name="Tamura T."/>
        </authorList>
    </citation>
    <scope>NUCLEOTIDE SEQUENCE</scope>
    <source>
        <strain evidence="2">NBRC 16421</strain>
    </source>
</reference>
<name>A0A8J3ZIG2_9ACTN</name>
<organism evidence="2 3">
    <name type="scientific">Virgisporangium aurantiacum</name>
    <dbReference type="NCBI Taxonomy" id="175570"/>
    <lineage>
        <taxon>Bacteria</taxon>
        <taxon>Bacillati</taxon>
        <taxon>Actinomycetota</taxon>
        <taxon>Actinomycetes</taxon>
        <taxon>Micromonosporales</taxon>
        <taxon>Micromonosporaceae</taxon>
        <taxon>Virgisporangium</taxon>
    </lineage>
</organism>
<comment type="caution">
    <text evidence="2">The sequence shown here is derived from an EMBL/GenBank/DDBJ whole genome shotgun (WGS) entry which is preliminary data.</text>
</comment>
<proteinExistence type="predicted"/>
<dbReference type="AlphaFoldDB" id="A0A8J3ZIG2"/>
<accession>A0A8J3ZIG2</accession>
<keyword evidence="1" id="KW-0472">Membrane</keyword>
<feature type="transmembrane region" description="Helical" evidence="1">
    <location>
        <begin position="174"/>
        <end position="193"/>
    </location>
</feature>
<feature type="transmembrane region" description="Helical" evidence="1">
    <location>
        <begin position="128"/>
        <end position="154"/>
    </location>
</feature>
<keyword evidence="3" id="KW-1185">Reference proteome</keyword>
<gene>
    <name evidence="2" type="ORF">Vau01_119270</name>
</gene>